<sequence length="160" mass="17883">MSSAPTHGTTMNGRRHGELVDYFRSYPDQILATLSNMDGDSFFAWQLWELPEGARHHDVDVVTLDQRTYIQCAGSADAMSVEVRAFDDDGVPHQLIVGRPGSREGEPGVAITFAENTLHVYELEVFNATEAAGIFYQYFLDGTIPAQYVTREFDMTRPTS</sequence>
<proteinExistence type="predicted"/>
<keyword evidence="2" id="KW-1185">Reference proteome</keyword>
<evidence type="ECO:0000313" key="2">
    <source>
        <dbReference type="Proteomes" id="UP000292686"/>
    </source>
</evidence>
<dbReference type="RefSeq" id="WP_164989921.1">
    <property type="nucleotide sequence ID" value="NZ_SDPM01000004.1"/>
</dbReference>
<dbReference type="AlphaFoldDB" id="A0A4Q2MC81"/>
<comment type="caution">
    <text evidence="1">The sequence shown here is derived from an EMBL/GenBank/DDBJ whole genome shotgun (WGS) entry which is preliminary data.</text>
</comment>
<organism evidence="1 2">
    <name type="scientific">Agromyces atrinae</name>
    <dbReference type="NCBI Taxonomy" id="592376"/>
    <lineage>
        <taxon>Bacteria</taxon>
        <taxon>Bacillati</taxon>
        <taxon>Actinomycetota</taxon>
        <taxon>Actinomycetes</taxon>
        <taxon>Micrococcales</taxon>
        <taxon>Microbacteriaceae</taxon>
        <taxon>Agromyces</taxon>
    </lineage>
</organism>
<dbReference type="EMBL" id="SDPM01000004">
    <property type="protein sequence ID" value="RXZ86690.1"/>
    <property type="molecule type" value="Genomic_DNA"/>
</dbReference>
<gene>
    <name evidence="1" type="ORF">ESP50_09920</name>
</gene>
<name>A0A4Q2MC81_9MICO</name>
<reference evidence="1 2" key="1">
    <citation type="submission" date="2019-01" db="EMBL/GenBank/DDBJ databases">
        <title>Agromyces.</title>
        <authorList>
            <person name="Li J."/>
        </authorList>
    </citation>
    <scope>NUCLEOTIDE SEQUENCE [LARGE SCALE GENOMIC DNA]</scope>
    <source>
        <strain evidence="1 2">DSM 23870</strain>
    </source>
</reference>
<evidence type="ECO:0000313" key="1">
    <source>
        <dbReference type="EMBL" id="RXZ86690.1"/>
    </source>
</evidence>
<accession>A0A4Q2MC81</accession>
<protein>
    <submittedName>
        <fullName evidence="1">Uncharacterized protein</fullName>
    </submittedName>
</protein>
<dbReference type="Proteomes" id="UP000292686">
    <property type="component" value="Unassembled WGS sequence"/>
</dbReference>